<gene>
    <name evidence="1" type="primary">AVEN_225328_1</name>
    <name evidence="1" type="ORF">NPIL_430291</name>
</gene>
<evidence type="ECO:0000313" key="2">
    <source>
        <dbReference type="Proteomes" id="UP000887013"/>
    </source>
</evidence>
<dbReference type="EMBL" id="BMAW01047504">
    <property type="protein sequence ID" value="GFS61162.1"/>
    <property type="molecule type" value="Genomic_DNA"/>
</dbReference>
<accession>A0A8X6IVC7</accession>
<comment type="caution">
    <text evidence="1">The sequence shown here is derived from an EMBL/GenBank/DDBJ whole genome shotgun (WGS) entry which is preliminary data.</text>
</comment>
<proteinExistence type="predicted"/>
<protein>
    <submittedName>
        <fullName evidence="1">DDE_Tnp_1_7 domain-containing protein</fullName>
    </submittedName>
</protein>
<name>A0A8X6IVC7_NEPPI</name>
<organism evidence="1 2">
    <name type="scientific">Nephila pilipes</name>
    <name type="common">Giant wood spider</name>
    <name type="synonym">Nephila maculata</name>
    <dbReference type="NCBI Taxonomy" id="299642"/>
    <lineage>
        <taxon>Eukaryota</taxon>
        <taxon>Metazoa</taxon>
        <taxon>Ecdysozoa</taxon>
        <taxon>Arthropoda</taxon>
        <taxon>Chelicerata</taxon>
        <taxon>Arachnida</taxon>
        <taxon>Araneae</taxon>
        <taxon>Araneomorphae</taxon>
        <taxon>Entelegynae</taxon>
        <taxon>Araneoidea</taxon>
        <taxon>Nephilidae</taxon>
        <taxon>Nephila</taxon>
    </lineage>
</organism>
<dbReference type="AlphaFoldDB" id="A0A8X6IVC7"/>
<keyword evidence="2" id="KW-1185">Reference proteome</keyword>
<evidence type="ECO:0000313" key="1">
    <source>
        <dbReference type="EMBL" id="GFS61162.1"/>
    </source>
</evidence>
<dbReference type="Proteomes" id="UP000887013">
    <property type="component" value="Unassembled WGS sequence"/>
</dbReference>
<sequence>MILNREVFPTGTRMKNKVSKSDELQKYREMEKKMVVVPVDQIARYRKKSLKVKWFESRGVLLLSAESSKLPVEKCLRYPKIQKPYRLPCKCKKL</sequence>
<reference evidence="1" key="1">
    <citation type="submission" date="2020-08" db="EMBL/GenBank/DDBJ databases">
        <title>Multicomponent nature underlies the extraordinary mechanical properties of spider dragline silk.</title>
        <authorList>
            <person name="Kono N."/>
            <person name="Nakamura H."/>
            <person name="Mori M."/>
            <person name="Yoshida Y."/>
            <person name="Ohtoshi R."/>
            <person name="Malay A.D."/>
            <person name="Moran D.A.P."/>
            <person name="Tomita M."/>
            <person name="Numata K."/>
            <person name="Arakawa K."/>
        </authorList>
    </citation>
    <scope>NUCLEOTIDE SEQUENCE</scope>
</reference>